<dbReference type="AlphaFoldDB" id="A0A430AGT5"/>
<dbReference type="Gene3D" id="2.60.40.1280">
    <property type="match status" value="1"/>
</dbReference>
<feature type="domain" description="SpaA-like prealbumin fold" evidence="10">
    <location>
        <begin position="533"/>
        <end position="620"/>
    </location>
</feature>
<evidence type="ECO:0000256" key="8">
    <source>
        <dbReference type="SAM" id="Phobius"/>
    </source>
</evidence>
<evidence type="ECO:0000259" key="9">
    <source>
        <dbReference type="Pfam" id="PF05737"/>
    </source>
</evidence>
<dbReference type="InterPro" id="IPR041033">
    <property type="entry name" value="SpaA_PFL_dom_1"/>
</dbReference>
<dbReference type="OrthoDB" id="1744455at2"/>
<sequence>MKHVKIGAYIAFMLSMIFVIGWQVHVVAVTDYGNQYLKQATLEDQIGNVKNSYGYDEQMQNKYEFEFPDNVMIKAGNTMTLFLPPQLKIGKASSFSIKDSVGEKIAEVKTDATTKKILVTFSNYYETHKKNRNMSFKLYTNWDHSVIVGGTEVTVDFEKFQQNVYIEPIKAIDSNEMIAQWGEFDQEDPTLIHWRTRLNFKGENICQALYHNEIGNQQKLVSKSIQADIGEFDQYGTFQAQEAIDPTFIHEEDERKYFDIEVPSLTSGILVRYDTRVSKENSSNMRYWTKGHLLVHHCYFDTIGYSSMEGGQGEGSGEQTNEYQLKIIKYDQSNTGIKLQGAEFKLVDATGRTVAKNVVTDMQGNAEIMDLETGEYQLIETAAPKGYQSAQKPVTVSINQDQPKEIEVPVGNQKKSGSVRLTKRDEKSHKVLPNAIFELRDSQGKTLKKNLKTDENGQLSVHNLVDGSYQFVETTAPADYQIDPTPLSFKIETSKSETVELTKTNKPKDKVTPPTPIPDTKPTPNPIPEPQTGSVYLEKTDQQTGQPLAGAIFRLEDEKGGTLQEGLITNDTGKIEIQHLAVGTYQFVETLAPSGYVLDAAPISFSITPKKKNAKLSKTNRPIKRSVILEKKDKQTGKGLPGAIFNLKDSMGKVIQKHLETNQNGHIILDNLSSGKYELSEVKAPKGYQLDSTPIAFQVTAKSSETIRLIKTNQAIKGSVRLTGRDGETGLPLVEGAFYLKKKSGEVVEKKLKLDNNGQLVIKDLLPGDYEFIESKAPAGYEKSADPIDFTITGNEAEQINVEITNKPLKGSVSLTKVDKKTGQHLAKAVFSLKTKAGKIVQKNLVTNQNGTLTIEDLVPGEYQLVEVKAPKGYKLDQTPIFFEVKKATQ</sequence>
<dbReference type="Pfam" id="PF05737">
    <property type="entry name" value="Collagen_bind"/>
    <property type="match status" value="1"/>
</dbReference>
<protein>
    <recommendedName>
        <fullName evidence="14">Collagen-binding protein</fullName>
    </recommendedName>
</protein>
<dbReference type="Proteomes" id="UP000288669">
    <property type="component" value="Unassembled WGS sequence"/>
</dbReference>
<dbReference type="EMBL" id="NGJZ01000002">
    <property type="protein sequence ID" value="RSU07057.1"/>
    <property type="molecule type" value="Genomic_DNA"/>
</dbReference>
<keyword evidence="3" id="KW-0134">Cell wall</keyword>
<dbReference type="GO" id="GO:0005518">
    <property type="term" value="F:collagen binding"/>
    <property type="evidence" value="ECO:0007669"/>
    <property type="project" value="InterPro"/>
</dbReference>
<evidence type="ECO:0000256" key="6">
    <source>
        <dbReference type="ARBA" id="ARBA00023088"/>
    </source>
</evidence>
<proteinExistence type="inferred from homology"/>
<evidence type="ECO:0000256" key="4">
    <source>
        <dbReference type="ARBA" id="ARBA00022525"/>
    </source>
</evidence>
<dbReference type="Pfam" id="PF17802">
    <property type="entry name" value="SpaA"/>
    <property type="match status" value="6"/>
</dbReference>
<keyword evidence="8" id="KW-0472">Membrane</keyword>
<evidence type="ECO:0008006" key="14">
    <source>
        <dbReference type="Google" id="ProtNLM"/>
    </source>
</evidence>
<dbReference type="PANTHER" id="PTHR36108:SF13">
    <property type="entry name" value="COLOSSIN-B-RELATED"/>
    <property type="match status" value="1"/>
</dbReference>
<dbReference type="InterPro" id="IPR008966">
    <property type="entry name" value="Adhesion_dom_sf"/>
</dbReference>
<evidence type="ECO:0000256" key="2">
    <source>
        <dbReference type="ARBA" id="ARBA00007257"/>
    </source>
</evidence>
<feature type="domain" description="SDR-like Ig" evidence="11">
    <location>
        <begin position="55"/>
        <end position="148"/>
    </location>
</feature>
<dbReference type="PANTHER" id="PTHR36108">
    <property type="entry name" value="COLOSSIN-B-RELATED"/>
    <property type="match status" value="1"/>
</dbReference>
<feature type="domain" description="SpaA-like prealbumin fold" evidence="10">
    <location>
        <begin position="811"/>
        <end position="888"/>
    </location>
</feature>
<dbReference type="RefSeq" id="WP_126824455.1">
    <property type="nucleotide sequence ID" value="NZ_JBHLWU010000002.1"/>
</dbReference>
<dbReference type="InterPro" id="IPR041171">
    <property type="entry name" value="SDR_Ig"/>
</dbReference>
<evidence type="ECO:0000256" key="5">
    <source>
        <dbReference type="ARBA" id="ARBA00022729"/>
    </source>
</evidence>
<comment type="caution">
    <text evidence="12">The sequence shown here is derived from an EMBL/GenBank/DDBJ whole genome shotgun (WGS) entry which is preliminary data.</text>
</comment>
<accession>A0A430AGT5</accession>
<keyword evidence="5" id="KW-0732">Signal</keyword>
<feature type="region of interest" description="Disordered" evidence="7">
    <location>
        <begin position="498"/>
        <end position="533"/>
    </location>
</feature>
<dbReference type="InterPro" id="IPR013783">
    <property type="entry name" value="Ig-like_fold"/>
</dbReference>
<feature type="domain" description="SpaA-like prealbumin fold" evidence="10">
    <location>
        <begin position="417"/>
        <end position="504"/>
    </location>
</feature>
<dbReference type="InterPro" id="IPR011252">
    <property type="entry name" value="Fibrogen-bd_dom1"/>
</dbReference>
<evidence type="ECO:0000256" key="7">
    <source>
        <dbReference type="SAM" id="MobiDB-lite"/>
    </source>
</evidence>
<dbReference type="Gene3D" id="2.60.40.10">
    <property type="entry name" value="Immunoglobulins"/>
    <property type="match status" value="6"/>
</dbReference>
<evidence type="ECO:0000256" key="1">
    <source>
        <dbReference type="ARBA" id="ARBA00004168"/>
    </source>
</evidence>
<evidence type="ECO:0000259" key="11">
    <source>
        <dbReference type="Pfam" id="PF17961"/>
    </source>
</evidence>
<name>A0A430AGT5_9ENTE</name>
<feature type="domain" description="SpaA-like prealbumin fold" evidence="10">
    <location>
        <begin position="324"/>
        <end position="407"/>
    </location>
</feature>
<dbReference type="Pfam" id="PF17961">
    <property type="entry name" value="Big_8"/>
    <property type="match status" value="1"/>
</dbReference>
<gene>
    <name evidence="12" type="ORF">CBF30_07305</name>
</gene>
<feature type="compositionally biased region" description="Pro residues" evidence="7">
    <location>
        <begin position="513"/>
        <end position="529"/>
    </location>
</feature>
<feature type="domain" description="Collagen binding" evidence="9">
    <location>
        <begin position="176"/>
        <end position="287"/>
    </location>
</feature>
<evidence type="ECO:0000259" key="10">
    <source>
        <dbReference type="Pfam" id="PF17802"/>
    </source>
</evidence>
<keyword evidence="13" id="KW-1185">Reference proteome</keyword>
<feature type="transmembrane region" description="Helical" evidence="8">
    <location>
        <begin position="7"/>
        <end position="28"/>
    </location>
</feature>
<keyword evidence="4" id="KW-0964">Secreted</keyword>
<comment type="subcellular location">
    <subcellularLocation>
        <location evidence="1">Secreted</location>
        <location evidence="1">Cell wall</location>
        <topology evidence="1">Peptidoglycan-anchor</topology>
    </subcellularLocation>
</comment>
<keyword evidence="6" id="KW-0572">Peptidoglycan-anchor</keyword>
<evidence type="ECO:0000313" key="13">
    <source>
        <dbReference type="Proteomes" id="UP000288669"/>
    </source>
</evidence>
<organism evidence="12 13">
    <name type="scientific">Vagococcus entomophilus</name>
    <dbReference type="NCBI Taxonomy" id="1160095"/>
    <lineage>
        <taxon>Bacteria</taxon>
        <taxon>Bacillati</taxon>
        <taxon>Bacillota</taxon>
        <taxon>Bacilli</taxon>
        <taxon>Lactobacillales</taxon>
        <taxon>Enterococcaceae</taxon>
        <taxon>Vagococcus</taxon>
    </lineage>
</organism>
<evidence type="ECO:0000256" key="3">
    <source>
        <dbReference type="ARBA" id="ARBA00022512"/>
    </source>
</evidence>
<dbReference type="SUPFAM" id="SSF49478">
    <property type="entry name" value="Cna protein B-type domain"/>
    <property type="match status" value="5"/>
</dbReference>
<dbReference type="SUPFAM" id="SSF49401">
    <property type="entry name" value="Bacterial adhesins"/>
    <property type="match status" value="2"/>
</dbReference>
<dbReference type="GO" id="GO:0007155">
    <property type="term" value="P:cell adhesion"/>
    <property type="evidence" value="ECO:0007669"/>
    <property type="project" value="InterPro"/>
</dbReference>
<keyword evidence="8" id="KW-0812">Transmembrane</keyword>
<feature type="domain" description="SpaA-like prealbumin fold" evidence="10">
    <location>
        <begin position="718"/>
        <end position="807"/>
    </location>
</feature>
<evidence type="ECO:0000313" key="12">
    <source>
        <dbReference type="EMBL" id="RSU07057.1"/>
    </source>
</evidence>
<feature type="domain" description="SpaA-like prealbumin fold" evidence="10">
    <location>
        <begin position="626"/>
        <end position="707"/>
    </location>
</feature>
<keyword evidence="8" id="KW-1133">Transmembrane helix</keyword>
<dbReference type="InterPro" id="IPR008456">
    <property type="entry name" value="Collagen-bd_dom"/>
</dbReference>
<reference evidence="12 13" key="1">
    <citation type="submission" date="2017-05" db="EMBL/GenBank/DDBJ databases">
        <title>Vagococcus spp. assemblies.</title>
        <authorList>
            <person name="Gulvik C.A."/>
        </authorList>
    </citation>
    <scope>NUCLEOTIDE SEQUENCE [LARGE SCALE GENOMIC DNA]</scope>
    <source>
        <strain evidence="12 13">DSM 24756</strain>
    </source>
</reference>
<comment type="similarity">
    <text evidence="2">Belongs to the serine-aspartate repeat-containing protein (SDr) family.</text>
</comment>